<dbReference type="SMART" id="SM00052">
    <property type="entry name" value="EAL"/>
    <property type="match status" value="1"/>
</dbReference>
<evidence type="ECO:0000313" key="3">
    <source>
        <dbReference type="EMBL" id="BAN01682.1"/>
    </source>
</evidence>
<dbReference type="InterPro" id="IPR001633">
    <property type="entry name" value="EAL_dom"/>
</dbReference>
<dbReference type="PANTHER" id="PTHR44757:SF2">
    <property type="entry name" value="BIOFILM ARCHITECTURE MAINTENANCE PROTEIN MBAA"/>
    <property type="match status" value="1"/>
</dbReference>
<dbReference type="CDD" id="cd01949">
    <property type="entry name" value="GGDEF"/>
    <property type="match status" value="1"/>
</dbReference>
<proteinExistence type="predicted"/>
<dbReference type="SUPFAM" id="SSF55073">
    <property type="entry name" value="Nucleotide cyclase"/>
    <property type="match status" value="1"/>
</dbReference>
<evidence type="ECO:0000259" key="2">
    <source>
        <dbReference type="PROSITE" id="PS50887"/>
    </source>
</evidence>
<dbReference type="SMART" id="SM00267">
    <property type="entry name" value="GGDEF"/>
    <property type="match status" value="1"/>
</dbReference>
<organism evidence="3 4">
    <name type="scientific">Ilumatobacter coccineus (strain NBRC 103263 / KCTC 29153 / YM16-304)</name>
    <dbReference type="NCBI Taxonomy" id="1313172"/>
    <lineage>
        <taxon>Bacteria</taxon>
        <taxon>Bacillati</taxon>
        <taxon>Actinomycetota</taxon>
        <taxon>Acidimicrobiia</taxon>
        <taxon>Acidimicrobiales</taxon>
        <taxon>Ilumatobacteraceae</taxon>
        <taxon>Ilumatobacter</taxon>
    </lineage>
</organism>
<dbReference type="SUPFAM" id="SSF55785">
    <property type="entry name" value="PYP-like sensor domain (PAS domain)"/>
    <property type="match status" value="1"/>
</dbReference>
<accession>A0A6C7E6F5</accession>
<dbReference type="InterPro" id="IPR043128">
    <property type="entry name" value="Rev_trsase/Diguanyl_cyclase"/>
</dbReference>
<dbReference type="Proteomes" id="UP000011863">
    <property type="component" value="Chromosome"/>
</dbReference>
<dbReference type="AlphaFoldDB" id="A0A6C7E6F5"/>
<feature type="domain" description="EAL" evidence="1">
    <location>
        <begin position="316"/>
        <end position="568"/>
    </location>
</feature>
<name>A0A6C7E6F5_ILUCY</name>
<reference evidence="3 4" key="1">
    <citation type="journal article" date="2013" name="Int. J. Syst. Evol. Microbiol.">
        <title>Ilumatobacter nonamiense sp. nov. and Ilumatobacter coccineum sp. nov., isolated from seashore sand.</title>
        <authorList>
            <person name="Matsumoto A."/>
            <person name="Kasai H."/>
            <person name="Matsuo Y."/>
            <person name="Shizuri Y."/>
            <person name="Ichikawa N."/>
            <person name="Fujita N."/>
            <person name="Omura S."/>
            <person name="Takahashi Y."/>
        </authorList>
    </citation>
    <scope>NUCLEOTIDE SEQUENCE [LARGE SCALE GENOMIC DNA]</scope>
    <source>
        <strain evidence="4">NBRC 103263 / KCTC 29153 / YM16-304</strain>
    </source>
</reference>
<dbReference type="PANTHER" id="PTHR44757">
    <property type="entry name" value="DIGUANYLATE CYCLASE DGCP"/>
    <property type="match status" value="1"/>
</dbReference>
<dbReference type="SUPFAM" id="SSF141868">
    <property type="entry name" value="EAL domain-like"/>
    <property type="match status" value="1"/>
</dbReference>
<dbReference type="Gene3D" id="3.20.20.450">
    <property type="entry name" value="EAL domain"/>
    <property type="match status" value="1"/>
</dbReference>
<dbReference type="Pfam" id="PF08448">
    <property type="entry name" value="PAS_4"/>
    <property type="match status" value="1"/>
</dbReference>
<dbReference type="InterPro" id="IPR052155">
    <property type="entry name" value="Biofilm_reg_signaling"/>
</dbReference>
<dbReference type="NCBIfam" id="TIGR00254">
    <property type="entry name" value="GGDEF"/>
    <property type="match status" value="1"/>
</dbReference>
<dbReference type="EMBL" id="AP012057">
    <property type="protein sequence ID" value="BAN01682.1"/>
    <property type="molecule type" value="Genomic_DNA"/>
</dbReference>
<dbReference type="KEGG" id="aym:YM304_13680"/>
<keyword evidence="4" id="KW-1185">Reference proteome</keyword>
<evidence type="ECO:0000313" key="4">
    <source>
        <dbReference type="Proteomes" id="UP000011863"/>
    </source>
</evidence>
<dbReference type="InterPro" id="IPR013656">
    <property type="entry name" value="PAS_4"/>
</dbReference>
<dbReference type="PROSITE" id="PS50887">
    <property type="entry name" value="GGDEF"/>
    <property type="match status" value="1"/>
</dbReference>
<dbReference type="InterPro" id="IPR035919">
    <property type="entry name" value="EAL_sf"/>
</dbReference>
<dbReference type="Gene3D" id="3.30.70.270">
    <property type="match status" value="1"/>
</dbReference>
<evidence type="ECO:0008006" key="5">
    <source>
        <dbReference type="Google" id="ProtNLM"/>
    </source>
</evidence>
<feature type="domain" description="GGDEF" evidence="2">
    <location>
        <begin position="175"/>
        <end position="307"/>
    </location>
</feature>
<dbReference type="Pfam" id="PF00990">
    <property type="entry name" value="GGDEF"/>
    <property type="match status" value="1"/>
</dbReference>
<dbReference type="InterPro" id="IPR029787">
    <property type="entry name" value="Nucleotide_cyclase"/>
</dbReference>
<sequence>MSRRRTMSSRTVTQHHYEGGLLTGVLNSSHDGIMAFETVRDDRDQIVDFRWSVLNPAAAQIIERTAIDVIGRRVREEMPCTEEVFERYVDVVESGEPATIEYHVEKQGDDHWFLQTSVSLGDGLAVTFRDITEQRRLQRSLEHQAMHDQLTSLPNRILIEQRIADALIELAAEPSTVTVLFIDIDRFKLINDGLGHAAGDALLVQFAERLRSVLRPADSIARLSGDEFVVLLGDGEIDADGSVIERVLEACRAPYRVLDREVFASATIGVARADTPDVVASDLIATADRAMYGAKVLGGDRIAYACRSEHADCASRIALEADLHHAIDNDELRLVYQPIVSCESGDVVGAEALIRWQHPERGLVNPGEFLPIAEVTGLIRPIGVWALGAATRQLVRWIEAFPETAPDTVSVNVAAQQLVEAGFADTVRAALTEAGLAPDRLCIEVTETALIHEPKAAGETLRELADLGCEIALDDFGTGYSPLSYLRQFPVDAIKIDRSFVSGEGATTSNEELLQALIQFATMLGKQITAEGVEDAAQLALVRNAHRYQGFHFSRPLVPDDFSALLDR</sequence>
<protein>
    <recommendedName>
        <fullName evidence="5">Signaling protein</fullName>
    </recommendedName>
</protein>
<dbReference type="PROSITE" id="PS50883">
    <property type="entry name" value="EAL"/>
    <property type="match status" value="1"/>
</dbReference>
<dbReference type="Pfam" id="PF00563">
    <property type="entry name" value="EAL"/>
    <property type="match status" value="1"/>
</dbReference>
<gene>
    <name evidence="3" type="ORF">YM304_13680</name>
</gene>
<evidence type="ECO:0000259" key="1">
    <source>
        <dbReference type="PROSITE" id="PS50883"/>
    </source>
</evidence>
<dbReference type="InterPro" id="IPR035965">
    <property type="entry name" value="PAS-like_dom_sf"/>
</dbReference>
<dbReference type="InterPro" id="IPR000160">
    <property type="entry name" value="GGDEF_dom"/>
</dbReference>
<dbReference type="Gene3D" id="3.30.450.20">
    <property type="entry name" value="PAS domain"/>
    <property type="match status" value="1"/>
</dbReference>
<dbReference type="CDD" id="cd01948">
    <property type="entry name" value="EAL"/>
    <property type="match status" value="1"/>
</dbReference>